<evidence type="ECO:0000313" key="5">
    <source>
        <dbReference type="Proteomes" id="UP000621510"/>
    </source>
</evidence>
<dbReference type="Proteomes" id="UP000621510">
    <property type="component" value="Unassembled WGS sequence"/>
</dbReference>
<dbReference type="Gene3D" id="3.30.470.20">
    <property type="entry name" value="ATP-grasp fold, B domain"/>
    <property type="match status" value="1"/>
</dbReference>
<comment type="caution">
    <text evidence="4">The sequence shown here is derived from an EMBL/GenBank/DDBJ whole genome shotgun (WGS) entry which is preliminary data.</text>
</comment>
<accession>A0ABS1PSI3</accession>
<evidence type="ECO:0000256" key="2">
    <source>
        <dbReference type="ARBA" id="ARBA00022741"/>
    </source>
</evidence>
<keyword evidence="2" id="KW-0547">Nucleotide-binding</keyword>
<keyword evidence="1" id="KW-0436">Ligase</keyword>
<evidence type="ECO:0000256" key="3">
    <source>
        <dbReference type="ARBA" id="ARBA00022840"/>
    </source>
</evidence>
<gene>
    <name evidence="4" type="ORF">JK364_23005</name>
</gene>
<dbReference type="InterPro" id="IPR052032">
    <property type="entry name" value="ATP-dep_AA_Ligase"/>
</dbReference>
<reference evidence="4 5" key="1">
    <citation type="submission" date="2021-01" db="EMBL/GenBank/DDBJ databases">
        <title>WGS of actinomycetes isolated from Thailand.</title>
        <authorList>
            <person name="Thawai C."/>
        </authorList>
    </citation>
    <scope>NUCLEOTIDE SEQUENCE [LARGE SCALE GENOMIC DNA]</scope>
    <source>
        <strain evidence="4 5">CA3R110</strain>
    </source>
</reference>
<keyword evidence="3" id="KW-0067">ATP-binding</keyword>
<keyword evidence="5" id="KW-1185">Reference proteome</keyword>
<proteinExistence type="predicted"/>
<dbReference type="RefSeq" id="WP_201853046.1">
    <property type="nucleotide sequence ID" value="NZ_JAERRG010000009.1"/>
</dbReference>
<sequence length="415" mass="43953">MATATPAPSENAPPAHRPCTAAVIAPDGPGNLYASALARYGWSTVAVTTAAAECVSHDSIYLHTFAHTGGVQWTVKHLARLGVQAILAGSPEGTALADQLADHLALPGNDAATSEIRNNIALTAAALNGAGITAASSTQSTRLGEALSWYNSTRPAAVILQHPHPAHPHPGLLCRNTDEIRTAWNHLRSTVPSPQPLVLRERLPGTQYQIHTITIPSLDGIGDHAVTAIWSQTLTPARVVSRADLISRDGLLARALARYTLRALTALGIRFGPARAEITLVPDRGPTLLSVRTDPHADFATDALRRATGHDPVSDTARMLTTGRYRDLAHPRRIHVTKVALLPPCDGTLDPALLSTITTLRTVAATTELTAGTPVTAGQPAGWLLLVADDRHAINYDYQVIRSVETGGLYQGRTA</sequence>
<protein>
    <submittedName>
        <fullName evidence="4">Glutathione synthetase</fullName>
    </submittedName>
</protein>
<name>A0ABS1PSI3_9ACTN</name>
<dbReference type="PANTHER" id="PTHR43585:SF2">
    <property type="entry name" value="ATP-GRASP ENZYME FSQD"/>
    <property type="match status" value="1"/>
</dbReference>
<dbReference type="PANTHER" id="PTHR43585">
    <property type="entry name" value="FUMIPYRROLE BIOSYNTHESIS PROTEIN C"/>
    <property type="match status" value="1"/>
</dbReference>
<evidence type="ECO:0000313" key="4">
    <source>
        <dbReference type="EMBL" id="MBL1115244.1"/>
    </source>
</evidence>
<evidence type="ECO:0000256" key="1">
    <source>
        <dbReference type="ARBA" id="ARBA00022598"/>
    </source>
</evidence>
<organism evidence="4 5">
    <name type="scientific">Streptomyces endocoffeicus</name>
    <dbReference type="NCBI Taxonomy" id="2898945"/>
    <lineage>
        <taxon>Bacteria</taxon>
        <taxon>Bacillati</taxon>
        <taxon>Actinomycetota</taxon>
        <taxon>Actinomycetes</taxon>
        <taxon>Kitasatosporales</taxon>
        <taxon>Streptomycetaceae</taxon>
        <taxon>Streptomyces</taxon>
    </lineage>
</organism>
<dbReference type="EMBL" id="JAERRG010000009">
    <property type="protein sequence ID" value="MBL1115244.1"/>
    <property type="molecule type" value="Genomic_DNA"/>
</dbReference>